<dbReference type="Proteomes" id="UP000018817">
    <property type="component" value="Unassembled WGS sequence"/>
</dbReference>
<dbReference type="VEuPathDB" id="FungiDB:PPTG_19605"/>
<protein>
    <submittedName>
        <fullName evidence="1">Uncharacterized protein</fullName>
    </submittedName>
</protein>
<organism evidence="1 2">
    <name type="scientific">Phytophthora nicotianae (strain INRA-310)</name>
    <name type="common">Phytophthora parasitica</name>
    <dbReference type="NCBI Taxonomy" id="761204"/>
    <lineage>
        <taxon>Eukaryota</taxon>
        <taxon>Sar</taxon>
        <taxon>Stramenopiles</taxon>
        <taxon>Oomycota</taxon>
        <taxon>Peronosporomycetes</taxon>
        <taxon>Peronosporales</taxon>
        <taxon>Peronosporaceae</taxon>
        <taxon>Phytophthora</taxon>
    </lineage>
</organism>
<proteinExistence type="predicted"/>
<dbReference type="EMBL" id="KI669708">
    <property type="protein sequence ID" value="ETM98300.1"/>
    <property type="molecule type" value="Genomic_DNA"/>
</dbReference>
<dbReference type="AlphaFoldDB" id="W2PCE3"/>
<reference evidence="1 2" key="2">
    <citation type="submission" date="2013-11" db="EMBL/GenBank/DDBJ databases">
        <title>The Genome Sequence of Phytophthora parasitica INRA-310.</title>
        <authorList>
            <consortium name="The Broad Institute Genomics Platform"/>
            <person name="Russ C."/>
            <person name="Tyler B."/>
            <person name="Panabieres F."/>
            <person name="Shan W."/>
            <person name="Tripathy S."/>
            <person name="Grunwald N."/>
            <person name="Machado M."/>
            <person name="Johnson C.S."/>
            <person name="Arredondo F."/>
            <person name="Hong C."/>
            <person name="Coffey M."/>
            <person name="Young S.K."/>
            <person name="Zeng Q."/>
            <person name="Gargeya S."/>
            <person name="Fitzgerald M."/>
            <person name="Abouelleil A."/>
            <person name="Alvarado L."/>
            <person name="Chapman S.B."/>
            <person name="Gainer-Dewar J."/>
            <person name="Goldberg J."/>
            <person name="Griggs A."/>
            <person name="Gujja S."/>
            <person name="Hansen M."/>
            <person name="Howarth C."/>
            <person name="Imamovic A."/>
            <person name="Ireland A."/>
            <person name="Larimer J."/>
            <person name="McCowan C."/>
            <person name="Murphy C."/>
            <person name="Pearson M."/>
            <person name="Poon T.W."/>
            <person name="Priest M."/>
            <person name="Roberts A."/>
            <person name="Saif S."/>
            <person name="Shea T."/>
            <person name="Sykes S."/>
            <person name="Wortman J."/>
            <person name="Nusbaum C."/>
            <person name="Birren B."/>
        </authorList>
    </citation>
    <scope>NUCLEOTIDE SEQUENCE [LARGE SCALE GENOMIC DNA]</scope>
    <source>
        <strain evidence="1 2">INRA-310</strain>
    </source>
</reference>
<dbReference type="GeneID" id="20188344"/>
<dbReference type="RefSeq" id="XP_008916401.1">
    <property type="nucleotide sequence ID" value="XM_008918153.1"/>
</dbReference>
<gene>
    <name evidence="1" type="ORF">PPTG_19605</name>
</gene>
<accession>W2PCE3</accession>
<evidence type="ECO:0000313" key="2">
    <source>
        <dbReference type="Proteomes" id="UP000018817"/>
    </source>
</evidence>
<name>W2PCE3_PHYN3</name>
<evidence type="ECO:0000313" key="1">
    <source>
        <dbReference type="EMBL" id="ETM98300.1"/>
    </source>
</evidence>
<reference evidence="2" key="1">
    <citation type="submission" date="2011-12" db="EMBL/GenBank/DDBJ databases">
        <authorList>
            <consortium name="The Broad Institute Genome Sequencing Platform"/>
            <person name="Russ C."/>
            <person name="Tyler B."/>
            <person name="Panabieres F."/>
            <person name="Shan W."/>
            <person name="Tripathy S."/>
            <person name="Grunwald N."/>
            <person name="Machado M."/>
            <person name="Young S.K."/>
            <person name="Zeng Q."/>
            <person name="Gargeya S."/>
            <person name="Fitzgerald M."/>
            <person name="Haas B."/>
            <person name="Abouelleil A."/>
            <person name="Alvarado L."/>
            <person name="Arachchi H.M."/>
            <person name="Berlin A."/>
            <person name="Chapman S.B."/>
            <person name="Gearin G."/>
            <person name="Goldberg J."/>
            <person name="Griggs A."/>
            <person name="Gujja S."/>
            <person name="Hansen M."/>
            <person name="Heiman D."/>
            <person name="Howarth C."/>
            <person name="Larimer J."/>
            <person name="Lui A."/>
            <person name="MacDonald P.J.P."/>
            <person name="McCowen C."/>
            <person name="Montmayeur A."/>
            <person name="Murphy C."/>
            <person name="Neiman D."/>
            <person name="Pearson M."/>
            <person name="Priest M."/>
            <person name="Roberts A."/>
            <person name="Saif S."/>
            <person name="Shea T."/>
            <person name="Sisk P."/>
            <person name="Stolte C."/>
            <person name="Sykes S."/>
            <person name="Wortman J."/>
            <person name="Nusbaum C."/>
            <person name="Birren B."/>
        </authorList>
    </citation>
    <scope>NUCLEOTIDE SEQUENCE [LARGE SCALE GENOMIC DNA]</scope>
    <source>
        <strain evidence="2">INRA-310</strain>
    </source>
</reference>
<sequence length="176" mass="19812">MSPSYGDTTDKLGLLRRPESPDFNKVSDRSTVEWKTNDLKAIGVIAGDVSLTYQVYIREALTAAETWMLLKEHSNKKALKNWLLVTKKLHSFMIKPSTMFAVHVDNLADEFRMSSTLMENTPNVTLPYAIQTLAGDETTNSTEPTKFIEFITGTLRYKNMHVTSPDSPDDKTCNST</sequence>
<dbReference type="Pfam" id="PF14223">
    <property type="entry name" value="Retrotran_gag_2"/>
    <property type="match status" value="1"/>
</dbReference>